<comment type="pathway">
    <text evidence="3">Secondary metabolite biosynthesis.</text>
</comment>
<dbReference type="PANTHER" id="PTHR46300:SF7">
    <property type="entry name" value="P450, PUTATIVE (EUROFUNG)-RELATED"/>
    <property type="match status" value="1"/>
</dbReference>
<feature type="chain" id="PRO_5020676444" description="Cytochrome P450" evidence="15">
    <location>
        <begin position="22"/>
        <end position="456"/>
    </location>
</feature>
<dbReference type="InterPro" id="IPR017972">
    <property type="entry name" value="Cyt_P450_CS"/>
</dbReference>
<dbReference type="InterPro" id="IPR001128">
    <property type="entry name" value="Cyt_P450"/>
</dbReference>
<keyword evidence="15" id="KW-0732">Signal</keyword>
<dbReference type="GO" id="GO:0020037">
    <property type="term" value="F:heme binding"/>
    <property type="evidence" value="ECO:0007669"/>
    <property type="project" value="InterPro"/>
</dbReference>
<comment type="cofactor">
    <cofactor evidence="1 13">
        <name>heme</name>
        <dbReference type="ChEBI" id="CHEBI:30413"/>
    </cofactor>
</comment>
<gene>
    <name evidence="16" type="ORF">EW026_g6242</name>
</gene>
<evidence type="ECO:0000256" key="5">
    <source>
        <dbReference type="ARBA" id="ARBA00022617"/>
    </source>
</evidence>
<feature type="binding site" description="axial binding residue" evidence="13">
    <location>
        <position position="391"/>
    </location>
    <ligand>
        <name>heme</name>
        <dbReference type="ChEBI" id="CHEBI:30413"/>
    </ligand>
    <ligandPart>
        <name>Fe</name>
        <dbReference type="ChEBI" id="CHEBI:18248"/>
    </ligandPart>
</feature>
<keyword evidence="9 14" id="KW-0560">Oxidoreductase</keyword>
<reference evidence="16 17" key="1">
    <citation type="submission" date="2019-02" db="EMBL/GenBank/DDBJ databases">
        <title>Genome sequencing of the rare red list fungi Phlebia centrifuga.</title>
        <authorList>
            <person name="Buettner E."/>
            <person name="Kellner H."/>
        </authorList>
    </citation>
    <scope>NUCLEOTIDE SEQUENCE [LARGE SCALE GENOMIC DNA]</scope>
    <source>
        <strain evidence="16 17">DSM 108282</strain>
    </source>
</reference>
<keyword evidence="11 14" id="KW-0503">Monooxygenase</keyword>
<dbReference type="CDD" id="cd11065">
    <property type="entry name" value="CYP64-like"/>
    <property type="match status" value="1"/>
</dbReference>
<dbReference type="InterPro" id="IPR036396">
    <property type="entry name" value="Cyt_P450_sf"/>
</dbReference>
<comment type="similarity">
    <text evidence="4 14">Belongs to the cytochrome P450 family.</text>
</comment>
<dbReference type="GO" id="GO:0004497">
    <property type="term" value="F:monooxygenase activity"/>
    <property type="evidence" value="ECO:0007669"/>
    <property type="project" value="UniProtKB-KW"/>
</dbReference>
<evidence type="ECO:0000256" key="15">
    <source>
        <dbReference type="SAM" id="SignalP"/>
    </source>
</evidence>
<comment type="subcellular location">
    <subcellularLocation>
        <location evidence="2">Membrane</location>
        <topology evidence="2">Single-pass membrane protein</topology>
    </subcellularLocation>
</comment>
<feature type="signal peptide" evidence="15">
    <location>
        <begin position="1"/>
        <end position="21"/>
    </location>
</feature>
<keyword evidence="17" id="KW-1185">Reference proteome</keyword>
<evidence type="ECO:0000313" key="17">
    <source>
        <dbReference type="Proteomes" id="UP000309038"/>
    </source>
</evidence>
<evidence type="ECO:0000256" key="11">
    <source>
        <dbReference type="ARBA" id="ARBA00023033"/>
    </source>
</evidence>
<sequence>MWLVLGLLVCIGLYLRSFRNASKFPVPPGPKPLPLLGNIFDLTTKELWLRVTAWAEQYGDIIYIHVLGQGLVFLNSPEVAGDLLDKRGSIYSDKPALVMAGDLAVHTYHPLIETETHALLKRILADPQEYLEYIRRYAGGLTLNSVYGYQAHSNDDKFLNLANEAVDLLSNEIASGGGIWPVDVFPFLRHLPVWLPGTSFKRKAIIWRSKIQESVDIPYEYVLARMKAGNAVPCFVTTALEGIQDKGVGDLDAQRAFDIRWTANSMYAGSLDTTITTVQFFILAMVLNPKALEKAQKEIDTVVGTARLPEFSDRESLPYIECVMNEVLRWGAPVPLGTLVFANIWKMLRNETIYPDPASFNPDRYLAEVDEVTAKRRDPRNYVFGFGRRRCPGTNLVESSLWMVIASMIATLSISKAKDESGCDIEPEVSFDNAVFRYAFFPSLVLHGLEAERWLC</sequence>
<evidence type="ECO:0000256" key="14">
    <source>
        <dbReference type="RuleBase" id="RU000461"/>
    </source>
</evidence>
<proteinExistence type="inferred from homology"/>
<dbReference type="EMBL" id="SGPJ01000324">
    <property type="protein sequence ID" value="THG95406.1"/>
    <property type="molecule type" value="Genomic_DNA"/>
</dbReference>
<dbReference type="SUPFAM" id="SSF48264">
    <property type="entry name" value="Cytochrome P450"/>
    <property type="match status" value="1"/>
</dbReference>
<keyword evidence="10 13" id="KW-0408">Iron</keyword>
<evidence type="ECO:0000256" key="7">
    <source>
        <dbReference type="ARBA" id="ARBA00022723"/>
    </source>
</evidence>
<keyword evidence="5 13" id="KW-0349">Heme</keyword>
<dbReference type="PROSITE" id="PS00086">
    <property type="entry name" value="CYTOCHROME_P450"/>
    <property type="match status" value="1"/>
</dbReference>
<evidence type="ECO:0008006" key="18">
    <source>
        <dbReference type="Google" id="ProtNLM"/>
    </source>
</evidence>
<dbReference type="GO" id="GO:0005506">
    <property type="term" value="F:iron ion binding"/>
    <property type="evidence" value="ECO:0007669"/>
    <property type="project" value="InterPro"/>
</dbReference>
<evidence type="ECO:0000256" key="13">
    <source>
        <dbReference type="PIRSR" id="PIRSR602401-1"/>
    </source>
</evidence>
<evidence type="ECO:0000256" key="9">
    <source>
        <dbReference type="ARBA" id="ARBA00023002"/>
    </source>
</evidence>
<organism evidence="16 17">
    <name type="scientific">Hermanssonia centrifuga</name>
    <dbReference type="NCBI Taxonomy" id="98765"/>
    <lineage>
        <taxon>Eukaryota</taxon>
        <taxon>Fungi</taxon>
        <taxon>Dikarya</taxon>
        <taxon>Basidiomycota</taxon>
        <taxon>Agaricomycotina</taxon>
        <taxon>Agaricomycetes</taxon>
        <taxon>Polyporales</taxon>
        <taxon>Meruliaceae</taxon>
        <taxon>Hermanssonia</taxon>
    </lineage>
</organism>
<keyword evidence="7 13" id="KW-0479">Metal-binding</keyword>
<dbReference type="PANTHER" id="PTHR46300">
    <property type="entry name" value="P450, PUTATIVE (EUROFUNG)-RELATED-RELATED"/>
    <property type="match status" value="1"/>
</dbReference>
<dbReference type="InterPro" id="IPR050364">
    <property type="entry name" value="Cytochrome_P450_fung"/>
</dbReference>
<accession>A0A4S4KBN1</accession>
<evidence type="ECO:0000256" key="1">
    <source>
        <dbReference type="ARBA" id="ARBA00001971"/>
    </source>
</evidence>
<evidence type="ECO:0000256" key="10">
    <source>
        <dbReference type="ARBA" id="ARBA00023004"/>
    </source>
</evidence>
<keyword evidence="6" id="KW-0812">Transmembrane</keyword>
<dbReference type="InterPro" id="IPR002401">
    <property type="entry name" value="Cyt_P450_E_grp-I"/>
</dbReference>
<comment type="caution">
    <text evidence="16">The sequence shown here is derived from an EMBL/GenBank/DDBJ whole genome shotgun (WGS) entry which is preliminary data.</text>
</comment>
<evidence type="ECO:0000256" key="6">
    <source>
        <dbReference type="ARBA" id="ARBA00022692"/>
    </source>
</evidence>
<dbReference type="AlphaFoldDB" id="A0A4S4KBN1"/>
<keyword evidence="12" id="KW-0472">Membrane</keyword>
<name>A0A4S4KBN1_9APHY</name>
<evidence type="ECO:0000256" key="4">
    <source>
        <dbReference type="ARBA" id="ARBA00010617"/>
    </source>
</evidence>
<dbReference type="Pfam" id="PF00067">
    <property type="entry name" value="p450"/>
    <property type="match status" value="2"/>
</dbReference>
<evidence type="ECO:0000256" key="12">
    <source>
        <dbReference type="ARBA" id="ARBA00023136"/>
    </source>
</evidence>
<dbReference type="Gene3D" id="1.10.630.10">
    <property type="entry name" value="Cytochrome P450"/>
    <property type="match status" value="1"/>
</dbReference>
<evidence type="ECO:0000256" key="3">
    <source>
        <dbReference type="ARBA" id="ARBA00005179"/>
    </source>
</evidence>
<dbReference type="GO" id="GO:0016020">
    <property type="term" value="C:membrane"/>
    <property type="evidence" value="ECO:0007669"/>
    <property type="project" value="UniProtKB-SubCell"/>
</dbReference>
<dbReference type="PRINTS" id="PR00463">
    <property type="entry name" value="EP450I"/>
</dbReference>
<evidence type="ECO:0000313" key="16">
    <source>
        <dbReference type="EMBL" id="THG95406.1"/>
    </source>
</evidence>
<protein>
    <recommendedName>
        <fullName evidence="18">Cytochrome P450</fullName>
    </recommendedName>
</protein>
<dbReference type="GO" id="GO:0016705">
    <property type="term" value="F:oxidoreductase activity, acting on paired donors, with incorporation or reduction of molecular oxygen"/>
    <property type="evidence" value="ECO:0007669"/>
    <property type="project" value="InterPro"/>
</dbReference>
<evidence type="ECO:0000256" key="2">
    <source>
        <dbReference type="ARBA" id="ARBA00004167"/>
    </source>
</evidence>
<dbReference type="Proteomes" id="UP000309038">
    <property type="component" value="Unassembled WGS sequence"/>
</dbReference>
<keyword evidence="8" id="KW-1133">Transmembrane helix</keyword>
<evidence type="ECO:0000256" key="8">
    <source>
        <dbReference type="ARBA" id="ARBA00022989"/>
    </source>
</evidence>